<dbReference type="SUPFAM" id="SSF118010">
    <property type="entry name" value="TM1457-like"/>
    <property type="match status" value="1"/>
</dbReference>
<dbReference type="GO" id="GO:0008233">
    <property type="term" value="F:peptidase activity"/>
    <property type="evidence" value="ECO:0007669"/>
    <property type="project" value="UniProtKB-KW"/>
</dbReference>
<evidence type="ECO:0000256" key="5">
    <source>
        <dbReference type="ARBA" id="ARBA00044503"/>
    </source>
</evidence>
<dbReference type="InterPro" id="IPR036764">
    <property type="entry name" value="Peptidase_Prp_sf"/>
</dbReference>
<dbReference type="Proteomes" id="UP001597427">
    <property type="component" value="Unassembled WGS sequence"/>
</dbReference>
<reference evidence="8" key="1">
    <citation type="journal article" date="2019" name="Int. J. Syst. Evol. Microbiol.">
        <title>The Global Catalogue of Microorganisms (GCM) 10K type strain sequencing project: providing services to taxonomists for standard genome sequencing and annotation.</title>
        <authorList>
            <consortium name="The Broad Institute Genomics Platform"/>
            <consortium name="The Broad Institute Genome Sequencing Center for Infectious Disease"/>
            <person name="Wu L."/>
            <person name="Ma J."/>
        </authorList>
    </citation>
    <scope>NUCLEOTIDE SEQUENCE [LARGE SCALE GENOMIC DNA]</scope>
    <source>
        <strain evidence="8">TISTR 932</strain>
    </source>
</reference>
<dbReference type="GO" id="GO:0006508">
    <property type="term" value="P:proteolysis"/>
    <property type="evidence" value="ECO:0007669"/>
    <property type="project" value="UniProtKB-KW"/>
</dbReference>
<dbReference type="InterPro" id="IPR007422">
    <property type="entry name" value="Peptidase_Prp"/>
</dbReference>
<dbReference type="EMBL" id="JBHUMO010000039">
    <property type="protein sequence ID" value="MFD2728985.1"/>
    <property type="molecule type" value="Genomic_DNA"/>
</dbReference>
<comment type="caution">
    <text evidence="7">The sequence shown here is derived from an EMBL/GenBank/DDBJ whole genome shotgun (WGS) entry which is preliminary data.</text>
</comment>
<comment type="similarity">
    <text evidence="5">Belongs to the Prp family.</text>
</comment>
<evidence type="ECO:0000256" key="2">
    <source>
        <dbReference type="ARBA" id="ARBA00022670"/>
    </source>
</evidence>
<accession>A0ABW5TJX8</accession>
<keyword evidence="3" id="KW-0378">Hydrolase</keyword>
<evidence type="ECO:0000313" key="8">
    <source>
        <dbReference type="Proteomes" id="UP001597427"/>
    </source>
</evidence>
<proteinExistence type="inferred from homology"/>
<sequence length="114" mass="12047">MIKAVFQRDAAGSIFSFELSGHADAGEYGSDVVCAAVSALAISATNGIDALAGATPSVQTDESDGGYLAVELPMYMTQEQNNISQILLENLLLGLQAIQMEHTENITIQTLIKN</sequence>
<keyword evidence="4" id="KW-0788">Thiol protease</keyword>
<evidence type="ECO:0000256" key="3">
    <source>
        <dbReference type="ARBA" id="ARBA00022801"/>
    </source>
</evidence>
<organism evidence="7 8">
    <name type="scientific">Enterococcus camelliae</name>
    <dbReference type="NCBI Taxonomy" id="453959"/>
    <lineage>
        <taxon>Bacteria</taxon>
        <taxon>Bacillati</taxon>
        <taxon>Bacillota</taxon>
        <taxon>Bacilli</taxon>
        <taxon>Lactobacillales</taxon>
        <taxon>Enterococcaceae</taxon>
        <taxon>Enterococcus</taxon>
    </lineage>
</organism>
<keyword evidence="2 7" id="KW-0645">Protease</keyword>
<gene>
    <name evidence="7" type="ORF">ACFSR0_06070</name>
</gene>
<dbReference type="CDD" id="cd16332">
    <property type="entry name" value="Prp-like"/>
    <property type="match status" value="1"/>
</dbReference>
<evidence type="ECO:0000256" key="1">
    <source>
        <dbReference type="ARBA" id="ARBA00022517"/>
    </source>
</evidence>
<name>A0ABW5TJX8_9ENTE</name>
<dbReference type="Pfam" id="PF04327">
    <property type="entry name" value="Peptidase_Prp"/>
    <property type="match status" value="1"/>
</dbReference>
<dbReference type="PANTHER" id="PTHR39178:SF1">
    <property type="entry name" value="RIBOSOMAL-PROCESSING CYSTEINE PROTEASE PRP"/>
    <property type="match status" value="1"/>
</dbReference>
<dbReference type="RefSeq" id="WP_379980901.1">
    <property type="nucleotide sequence ID" value="NZ_JBHUMO010000039.1"/>
</dbReference>
<evidence type="ECO:0000256" key="6">
    <source>
        <dbReference type="ARBA" id="ARBA00044538"/>
    </source>
</evidence>
<evidence type="ECO:0000313" key="7">
    <source>
        <dbReference type="EMBL" id="MFD2728985.1"/>
    </source>
</evidence>
<dbReference type="Gene3D" id="3.30.70.1490">
    <property type="entry name" value="Cysteine protease Prp"/>
    <property type="match status" value="1"/>
</dbReference>
<dbReference type="PANTHER" id="PTHR39178">
    <property type="entry name" value="HYPOTHETICAL RIBOSOME-ASSOCIATED PROTEIN"/>
    <property type="match status" value="1"/>
</dbReference>
<evidence type="ECO:0000256" key="4">
    <source>
        <dbReference type="ARBA" id="ARBA00022807"/>
    </source>
</evidence>
<keyword evidence="1" id="KW-0690">Ribosome biogenesis</keyword>
<protein>
    <recommendedName>
        <fullName evidence="6">Ribosomal processing cysteine protease Prp</fullName>
    </recommendedName>
</protein>
<keyword evidence="8" id="KW-1185">Reference proteome</keyword>